<evidence type="ECO:0000313" key="2">
    <source>
        <dbReference type="EMBL" id="KAF1936946.1"/>
    </source>
</evidence>
<accession>A0A6A5SEL4</accession>
<evidence type="ECO:0000313" key="3">
    <source>
        <dbReference type="Proteomes" id="UP000800038"/>
    </source>
</evidence>
<name>A0A6A5SEL4_9PLEO</name>
<organism evidence="2 3">
    <name type="scientific">Clathrospora elynae</name>
    <dbReference type="NCBI Taxonomy" id="706981"/>
    <lineage>
        <taxon>Eukaryota</taxon>
        <taxon>Fungi</taxon>
        <taxon>Dikarya</taxon>
        <taxon>Ascomycota</taxon>
        <taxon>Pezizomycotina</taxon>
        <taxon>Dothideomycetes</taxon>
        <taxon>Pleosporomycetidae</taxon>
        <taxon>Pleosporales</taxon>
        <taxon>Diademaceae</taxon>
        <taxon>Clathrospora</taxon>
    </lineage>
</organism>
<evidence type="ECO:0000256" key="1">
    <source>
        <dbReference type="SAM" id="MobiDB-lite"/>
    </source>
</evidence>
<sequence length="63" mass="6837">MNTQDAVRAAVNPRLSLELGSDAKGPMYKAHSTLPNDPQNAHGLRGNRKLYGVCSILRSDLCN</sequence>
<protein>
    <submittedName>
        <fullName evidence="2">Uncharacterized protein</fullName>
    </submittedName>
</protein>
<dbReference type="Proteomes" id="UP000800038">
    <property type="component" value="Unassembled WGS sequence"/>
</dbReference>
<reference evidence="2" key="1">
    <citation type="journal article" date="2020" name="Stud. Mycol.">
        <title>101 Dothideomycetes genomes: a test case for predicting lifestyles and emergence of pathogens.</title>
        <authorList>
            <person name="Haridas S."/>
            <person name="Albert R."/>
            <person name="Binder M."/>
            <person name="Bloem J."/>
            <person name="Labutti K."/>
            <person name="Salamov A."/>
            <person name="Andreopoulos B."/>
            <person name="Baker S."/>
            <person name="Barry K."/>
            <person name="Bills G."/>
            <person name="Bluhm B."/>
            <person name="Cannon C."/>
            <person name="Castanera R."/>
            <person name="Culley D."/>
            <person name="Daum C."/>
            <person name="Ezra D."/>
            <person name="Gonzalez J."/>
            <person name="Henrissat B."/>
            <person name="Kuo A."/>
            <person name="Liang C."/>
            <person name="Lipzen A."/>
            <person name="Lutzoni F."/>
            <person name="Magnuson J."/>
            <person name="Mondo S."/>
            <person name="Nolan M."/>
            <person name="Ohm R."/>
            <person name="Pangilinan J."/>
            <person name="Park H.-J."/>
            <person name="Ramirez L."/>
            <person name="Alfaro M."/>
            <person name="Sun H."/>
            <person name="Tritt A."/>
            <person name="Yoshinaga Y."/>
            <person name="Zwiers L.-H."/>
            <person name="Turgeon B."/>
            <person name="Goodwin S."/>
            <person name="Spatafora J."/>
            <person name="Crous P."/>
            <person name="Grigoriev I."/>
        </authorList>
    </citation>
    <scope>NUCLEOTIDE SEQUENCE</scope>
    <source>
        <strain evidence="2">CBS 161.51</strain>
    </source>
</reference>
<dbReference type="AlphaFoldDB" id="A0A6A5SEL4"/>
<dbReference type="OrthoDB" id="498125at2759"/>
<feature type="non-terminal residue" evidence="2">
    <location>
        <position position="63"/>
    </location>
</feature>
<dbReference type="EMBL" id="ML976161">
    <property type="protein sequence ID" value="KAF1936946.1"/>
    <property type="molecule type" value="Genomic_DNA"/>
</dbReference>
<feature type="region of interest" description="Disordered" evidence="1">
    <location>
        <begin position="18"/>
        <end position="42"/>
    </location>
</feature>
<keyword evidence="3" id="KW-1185">Reference proteome</keyword>
<gene>
    <name evidence="2" type="ORF">EJ02DRAFT_459121</name>
</gene>
<proteinExistence type="predicted"/>